<evidence type="ECO:0000313" key="2">
    <source>
        <dbReference type="Proteomes" id="UP000790709"/>
    </source>
</evidence>
<protein>
    <submittedName>
        <fullName evidence="1">Uncharacterized protein</fullName>
    </submittedName>
</protein>
<proteinExistence type="predicted"/>
<sequence>MRRSNGRSRRPKRIGPLRYNSDNPFSPSPEEYTAFHPPPQNTLRYRTLLGLILLTIVLYVSLLILESRSTGTTVDQQPSKTSSFTNKRGTVNGSGGRAVYANSTRVDRSILHILHDLHEDDHSSNSTRPLPEVHPSPAKPWPPLVTRIPEELSTPTQLSPEDLARLDKEDCGHYPCRFLFPLRIAEQESKARIHITQIAKLARGLNRTLVLPNVGKSRIGACFRWPFEAYYDVESFIESTSDETELHVMDMAGFRQWVTRRSVAPQSQTVSLKTRIGKTREPEPVAGKRLAPEAEFTVNIDMDPQPAFCMPTKFPHLRPSGHAPLSVSVEPGRLKNSMTGQHIIDVLSLLEEKGTWTSDGEDFQYVGGDGYGGSVPLSSDVLVLNWDLRYPIFPIRNVNLRYAPELTALAGRLAESVGPYLAIHWRMESVALENLAWCAASLIETLRDVLESETNGDIRIVWLATDYPYSVAVRDAPDVETSSQEGVRRSGTFRKVEPEHTDAMNTLMTAFHSGGSLDAWKITDLSENLDEFEDREVRTDDGLLRDRGVRAILDKLVAIQAPIFVSGTSQCSRVSSFSKQIIDARTNTHTGTTIPRDIRNVVELFGEWGRS</sequence>
<dbReference type="Proteomes" id="UP000790709">
    <property type="component" value="Unassembled WGS sequence"/>
</dbReference>
<comment type="caution">
    <text evidence="1">The sequence shown here is derived from an EMBL/GenBank/DDBJ whole genome shotgun (WGS) entry which is preliminary data.</text>
</comment>
<accession>A0ACB8BND7</accession>
<keyword evidence="2" id="KW-1185">Reference proteome</keyword>
<organism evidence="1 2">
    <name type="scientific">Leucogyrophana mollusca</name>
    <dbReference type="NCBI Taxonomy" id="85980"/>
    <lineage>
        <taxon>Eukaryota</taxon>
        <taxon>Fungi</taxon>
        <taxon>Dikarya</taxon>
        <taxon>Basidiomycota</taxon>
        <taxon>Agaricomycotina</taxon>
        <taxon>Agaricomycetes</taxon>
        <taxon>Agaricomycetidae</taxon>
        <taxon>Boletales</taxon>
        <taxon>Boletales incertae sedis</taxon>
        <taxon>Leucogyrophana</taxon>
    </lineage>
</organism>
<reference evidence="1" key="1">
    <citation type="journal article" date="2021" name="New Phytol.">
        <title>Evolutionary innovations through gain and loss of genes in the ectomycorrhizal Boletales.</title>
        <authorList>
            <person name="Wu G."/>
            <person name="Miyauchi S."/>
            <person name="Morin E."/>
            <person name="Kuo A."/>
            <person name="Drula E."/>
            <person name="Varga T."/>
            <person name="Kohler A."/>
            <person name="Feng B."/>
            <person name="Cao Y."/>
            <person name="Lipzen A."/>
            <person name="Daum C."/>
            <person name="Hundley H."/>
            <person name="Pangilinan J."/>
            <person name="Johnson J."/>
            <person name="Barry K."/>
            <person name="LaButti K."/>
            <person name="Ng V."/>
            <person name="Ahrendt S."/>
            <person name="Min B."/>
            <person name="Choi I.G."/>
            <person name="Park H."/>
            <person name="Plett J.M."/>
            <person name="Magnuson J."/>
            <person name="Spatafora J.W."/>
            <person name="Nagy L.G."/>
            <person name="Henrissat B."/>
            <person name="Grigoriev I.V."/>
            <person name="Yang Z.L."/>
            <person name="Xu J."/>
            <person name="Martin F.M."/>
        </authorList>
    </citation>
    <scope>NUCLEOTIDE SEQUENCE</scope>
    <source>
        <strain evidence="1">KUC20120723A-06</strain>
    </source>
</reference>
<evidence type="ECO:0000313" key="1">
    <source>
        <dbReference type="EMBL" id="KAH7926078.1"/>
    </source>
</evidence>
<gene>
    <name evidence="1" type="ORF">BV22DRAFT_1128462</name>
</gene>
<name>A0ACB8BND7_9AGAM</name>
<dbReference type="EMBL" id="MU266389">
    <property type="protein sequence ID" value="KAH7926078.1"/>
    <property type="molecule type" value="Genomic_DNA"/>
</dbReference>